<dbReference type="Pfam" id="PF02630">
    <property type="entry name" value="SCO1-SenC"/>
    <property type="match status" value="1"/>
</dbReference>
<dbReference type="InterPro" id="IPR003782">
    <property type="entry name" value="SCO1/SenC"/>
</dbReference>
<organism evidence="6 7">
    <name type="scientific">Ancylobacter novellus</name>
    <name type="common">Thiobacillus novellus</name>
    <dbReference type="NCBI Taxonomy" id="921"/>
    <lineage>
        <taxon>Bacteria</taxon>
        <taxon>Pseudomonadati</taxon>
        <taxon>Pseudomonadota</taxon>
        <taxon>Alphaproteobacteria</taxon>
        <taxon>Hyphomicrobiales</taxon>
        <taxon>Xanthobacteraceae</taxon>
        <taxon>Ancylobacter</taxon>
    </lineage>
</organism>
<proteinExistence type="inferred from homology"/>
<accession>A0A2W5KMC6</accession>
<feature type="binding site" evidence="3">
    <location>
        <position position="161"/>
    </location>
    <ligand>
        <name>Cu cation</name>
        <dbReference type="ChEBI" id="CHEBI:23378"/>
    </ligand>
</feature>
<dbReference type="Gene3D" id="3.40.30.10">
    <property type="entry name" value="Glutaredoxin"/>
    <property type="match status" value="1"/>
</dbReference>
<sequence>MSPRTAFIAGAVAFLVGAAGLAGAVIHMGGAKPATQASLVGGPFNLVDQDGKTVTEADLKGKPTVVFFGFTRCPDICPTALYEITQAFEALGPDAQKVQALFVTVDPERDTPEALKAYLGAFSPRIRGLTGSLEAVQAMTKEYKAYAKKAPTKDGGYTMDHTTVVYLMDKDGAFVAPLNVKREPQQVAAEIRAQV</sequence>
<evidence type="ECO:0000256" key="1">
    <source>
        <dbReference type="ARBA" id="ARBA00010996"/>
    </source>
</evidence>
<dbReference type="PROSITE" id="PS51352">
    <property type="entry name" value="THIOREDOXIN_2"/>
    <property type="match status" value="1"/>
</dbReference>
<dbReference type="FunFam" id="3.40.30.10:FF:000013">
    <property type="entry name" value="Blast:Protein SCO1 homolog, mitochondrial"/>
    <property type="match status" value="1"/>
</dbReference>
<dbReference type="GO" id="GO:0046872">
    <property type="term" value="F:metal ion binding"/>
    <property type="evidence" value="ECO:0007669"/>
    <property type="project" value="UniProtKB-KW"/>
</dbReference>
<dbReference type="Proteomes" id="UP000249577">
    <property type="component" value="Unassembled WGS sequence"/>
</dbReference>
<comment type="caution">
    <text evidence="6">The sequence shown here is derived from an EMBL/GenBank/DDBJ whole genome shotgun (WGS) entry which is preliminary data.</text>
</comment>
<evidence type="ECO:0000313" key="6">
    <source>
        <dbReference type="EMBL" id="PZQ17159.1"/>
    </source>
</evidence>
<dbReference type="InterPro" id="IPR013766">
    <property type="entry name" value="Thioredoxin_domain"/>
</dbReference>
<feature type="binding site" evidence="3">
    <location>
        <position position="73"/>
    </location>
    <ligand>
        <name>Cu cation</name>
        <dbReference type="ChEBI" id="CHEBI:23378"/>
    </ligand>
</feature>
<dbReference type="EMBL" id="QFPN01000003">
    <property type="protein sequence ID" value="PZQ17159.1"/>
    <property type="molecule type" value="Genomic_DNA"/>
</dbReference>
<dbReference type="CDD" id="cd02968">
    <property type="entry name" value="SCO"/>
    <property type="match status" value="1"/>
</dbReference>
<feature type="binding site" evidence="3">
    <location>
        <position position="77"/>
    </location>
    <ligand>
        <name>Cu cation</name>
        <dbReference type="ChEBI" id="CHEBI:23378"/>
    </ligand>
</feature>
<dbReference type="InterPro" id="IPR036249">
    <property type="entry name" value="Thioredoxin-like_sf"/>
</dbReference>
<keyword evidence="3" id="KW-0479">Metal-binding</keyword>
<gene>
    <name evidence="6" type="ORF">DI565_07245</name>
</gene>
<evidence type="ECO:0000313" key="7">
    <source>
        <dbReference type="Proteomes" id="UP000249577"/>
    </source>
</evidence>
<keyword evidence="4" id="KW-1015">Disulfide bond</keyword>
<keyword evidence="2 3" id="KW-0186">Copper</keyword>
<name>A0A2W5KMC6_ANCNO</name>
<evidence type="ECO:0000259" key="5">
    <source>
        <dbReference type="PROSITE" id="PS51352"/>
    </source>
</evidence>
<dbReference type="PANTHER" id="PTHR12151:SF25">
    <property type="entry name" value="LINALOOL DEHYDRATASE_ISOMERASE DOMAIN-CONTAINING PROTEIN"/>
    <property type="match status" value="1"/>
</dbReference>
<dbReference type="AlphaFoldDB" id="A0A2W5KMC6"/>
<comment type="similarity">
    <text evidence="1">Belongs to the SCO1/2 family.</text>
</comment>
<reference evidence="6 7" key="1">
    <citation type="submission" date="2017-08" db="EMBL/GenBank/DDBJ databases">
        <title>Infants hospitalized years apart are colonized by the same room-sourced microbial strains.</title>
        <authorList>
            <person name="Brooks B."/>
            <person name="Olm M.R."/>
            <person name="Firek B.A."/>
            <person name="Baker R."/>
            <person name="Thomas B.C."/>
            <person name="Morowitz M.J."/>
            <person name="Banfield J.F."/>
        </authorList>
    </citation>
    <scope>NUCLEOTIDE SEQUENCE [LARGE SCALE GENOMIC DNA]</scope>
    <source>
        <strain evidence="6">S2_005_003_R2_43</strain>
    </source>
</reference>
<evidence type="ECO:0000256" key="4">
    <source>
        <dbReference type="PIRSR" id="PIRSR603782-2"/>
    </source>
</evidence>
<evidence type="ECO:0000256" key="2">
    <source>
        <dbReference type="ARBA" id="ARBA00023008"/>
    </source>
</evidence>
<feature type="disulfide bond" description="Redox-active" evidence="4">
    <location>
        <begin position="73"/>
        <end position="77"/>
    </location>
</feature>
<dbReference type="SUPFAM" id="SSF52833">
    <property type="entry name" value="Thioredoxin-like"/>
    <property type="match status" value="1"/>
</dbReference>
<evidence type="ECO:0000256" key="3">
    <source>
        <dbReference type="PIRSR" id="PIRSR603782-1"/>
    </source>
</evidence>
<dbReference type="PANTHER" id="PTHR12151">
    <property type="entry name" value="ELECTRON TRANSPORT PROTIN SCO1/SENC FAMILY MEMBER"/>
    <property type="match status" value="1"/>
</dbReference>
<protein>
    <submittedName>
        <fullName evidence="6">Copper-binding protein</fullName>
    </submittedName>
</protein>
<feature type="domain" description="Thioredoxin" evidence="5">
    <location>
        <begin position="35"/>
        <end position="195"/>
    </location>
</feature>